<feature type="region of interest" description="Disordered" evidence="3">
    <location>
        <begin position="454"/>
        <end position="482"/>
    </location>
</feature>
<dbReference type="OMA" id="DGECHED"/>
<dbReference type="InterPro" id="IPR052797">
    <property type="entry name" value="RegFact_GeneExpr_CellDeath"/>
</dbReference>
<keyword evidence="2" id="KW-0175">Coiled coil</keyword>
<dbReference type="OrthoDB" id="10375434at2759"/>
<proteinExistence type="predicted"/>
<dbReference type="Gene3D" id="3.30.160.60">
    <property type="entry name" value="Classic Zinc Finger"/>
    <property type="match status" value="1"/>
</dbReference>
<evidence type="ECO:0000256" key="3">
    <source>
        <dbReference type="SAM" id="MobiDB-lite"/>
    </source>
</evidence>
<protein>
    <submittedName>
        <fullName evidence="7">C2H2-type domain-containing protein</fullName>
    </submittedName>
</protein>
<keyword evidence="1" id="KW-0862">Zinc</keyword>
<keyword evidence="1" id="KW-0479">Metal-binding</keyword>
<dbReference type="InterPro" id="IPR013087">
    <property type="entry name" value="Znf_C2H2_type"/>
</dbReference>
<evidence type="ECO:0000256" key="1">
    <source>
        <dbReference type="PROSITE-ProRule" id="PRU00042"/>
    </source>
</evidence>
<dbReference type="PROSITE" id="PS00028">
    <property type="entry name" value="ZINC_FINGER_C2H2_1"/>
    <property type="match status" value="2"/>
</dbReference>
<feature type="domain" description="C2H2-type" evidence="4">
    <location>
        <begin position="501"/>
        <end position="528"/>
    </location>
</feature>
<evidence type="ECO:0000256" key="2">
    <source>
        <dbReference type="SAM" id="Coils"/>
    </source>
</evidence>
<feature type="coiled-coil region" evidence="2">
    <location>
        <begin position="774"/>
        <end position="801"/>
    </location>
</feature>
<dbReference type="GO" id="GO:0008270">
    <property type="term" value="F:zinc ion binding"/>
    <property type="evidence" value="ECO:0007669"/>
    <property type="project" value="UniProtKB-KW"/>
</dbReference>
<reference evidence="7" key="1">
    <citation type="submission" date="2016-04" db="UniProtKB">
        <authorList>
            <consortium name="WormBaseParasite"/>
        </authorList>
    </citation>
    <scope>IDENTIFICATION</scope>
</reference>
<evidence type="ECO:0000313" key="5">
    <source>
        <dbReference type="EMBL" id="VDO29037.1"/>
    </source>
</evidence>
<reference evidence="5 6" key="2">
    <citation type="submission" date="2018-11" db="EMBL/GenBank/DDBJ databases">
        <authorList>
            <consortium name="Pathogen Informatics"/>
        </authorList>
    </citation>
    <scope>NUCLEOTIDE SEQUENCE [LARGE SCALE GENOMIC DNA]</scope>
    <source>
        <strain evidence="5 6">MHpl1</strain>
    </source>
</reference>
<accession>A0A158QLG8</accession>
<keyword evidence="1" id="KW-0863">Zinc-finger</keyword>
<evidence type="ECO:0000313" key="6">
    <source>
        <dbReference type="Proteomes" id="UP000268014"/>
    </source>
</evidence>
<gene>
    <name evidence="5" type="ORF">HPLM_LOCUS6452</name>
</gene>
<feature type="region of interest" description="Disordered" evidence="3">
    <location>
        <begin position="733"/>
        <end position="757"/>
    </location>
</feature>
<organism evidence="7">
    <name type="scientific">Haemonchus placei</name>
    <name type="common">Barber's pole worm</name>
    <dbReference type="NCBI Taxonomy" id="6290"/>
    <lineage>
        <taxon>Eukaryota</taxon>
        <taxon>Metazoa</taxon>
        <taxon>Ecdysozoa</taxon>
        <taxon>Nematoda</taxon>
        <taxon>Chromadorea</taxon>
        <taxon>Rhabditida</taxon>
        <taxon>Rhabditina</taxon>
        <taxon>Rhabditomorpha</taxon>
        <taxon>Strongyloidea</taxon>
        <taxon>Trichostrongylidae</taxon>
        <taxon>Haemonchus</taxon>
    </lineage>
</organism>
<dbReference type="PANTHER" id="PTHR33936">
    <property type="entry name" value="PROTEIN CBG17840"/>
    <property type="match status" value="1"/>
</dbReference>
<dbReference type="Proteomes" id="UP000268014">
    <property type="component" value="Unassembled WGS sequence"/>
</dbReference>
<keyword evidence="6" id="KW-1185">Reference proteome</keyword>
<feature type="compositionally biased region" description="Basic and acidic residues" evidence="3">
    <location>
        <begin position="469"/>
        <end position="482"/>
    </location>
</feature>
<name>A0A158QLG8_HAEPC</name>
<sequence>MSQVNSEDIIDVESFEPAESSSHNNPAVPQLSRLRRVRRCRICKRFMDYEVLKVHMRKYHDMEITEEVKAVRPKKKRPRCEVEGCGYVGRTEGAYLKHMKEKHPVVIESKSDSLIRCPLCQTWFTLHEDLVEHCRTVHDDPDCIVEMRTFHNAKECEKWKDSLAESHCTAWLICEGYWSTAHNTLYYQCSRCEPGTASAIKPPYCTSFLKEFIYEDGAILVKYCTRHLNHKLSTPDLPLSNTDKNIVAGYMRMGLDVDVIRDRLREEYTDPRSRLHWISTAEICDISANLQYEDKLNEKIAASSESSSMGQALINPTFDDNPISATALLEDSSKCEDDRAEANDDMVGVPTNNSAVSAESLLGCSSCAVLAEKVAELEALVKKLSEKVMEVHGPLVLDNGVEASEETSTSAVNLEATLRIYPQNKRTRQCIFCKCWMDHKILIVHMRKFHGEEVVERTSDAKQTTAKKSRNDTKGPGRKVNHELDEQNKRIAEVEKRCFDMKCPMCGLQYTSQEDLVYHCRIGHGDRYCLVHQRRFRTEKEFERSISFIFIKLWKNSMAKTYCTVWIFSGRCRSDHRNDVVFYRCSRVSTSECCRDPSEETKPSVSNCTSFLKAYINDDGTVLARYCTQHLTHGLRVADLPLLKSEERVVVDLLRQGYIAKDIRSKIREKYPSTTRLHWISNCDIKDIWARYNREQKRKKLMDMDDVSPETSFIDGSSRLQSDTDPVDVKTLITTSPEEDGECHEDSTNSDDRNSYQWSDSPIPVELLLGCPTCAKLNEKVLELEATERRLMKRLAELEGSQLFVNTLKEEHS</sequence>
<dbReference type="SMART" id="SM00355">
    <property type="entry name" value="ZnF_C2H2"/>
    <property type="match status" value="5"/>
</dbReference>
<dbReference type="PANTHER" id="PTHR33936:SF18">
    <property type="entry name" value="C2H2-TYPE DOMAIN-CONTAINING PROTEIN"/>
    <property type="match status" value="1"/>
</dbReference>
<dbReference type="PROSITE" id="PS50157">
    <property type="entry name" value="ZINC_FINGER_C2H2_2"/>
    <property type="match status" value="1"/>
</dbReference>
<evidence type="ECO:0000313" key="7">
    <source>
        <dbReference type="WBParaSite" id="HPLM_0000646001-mRNA-1"/>
    </source>
</evidence>
<feature type="compositionally biased region" description="Basic and acidic residues" evidence="3">
    <location>
        <begin position="744"/>
        <end position="754"/>
    </location>
</feature>
<evidence type="ECO:0000259" key="4">
    <source>
        <dbReference type="PROSITE" id="PS50157"/>
    </source>
</evidence>
<dbReference type="WBParaSite" id="HPLM_0000646001-mRNA-1">
    <property type="protein sequence ID" value="HPLM_0000646001-mRNA-1"/>
    <property type="gene ID" value="HPLM_0000646001"/>
</dbReference>
<dbReference type="EMBL" id="UZAF01016498">
    <property type="protein sequence ID" value="VDO29037.1"/>
    <property type="molecule type" value="Genomic_DNA"/>
</dbReference>
<dbReference type="AlphaFoldDB" id="A0A158QLG8"/>